<feature type="domain" description="Aminoglycoside phosphotransferase" evidence="12">
    <location>
        <begin position="36"/>
        <end position="270"/>
    </location>
</feature>
<dbReference type="OrthoDB" id="5392197at2"/>
<comment type="similarity">
    <text evidence="11">Belongs to the SrkA/RdoA protein kinase family.</text>
</comment>
<keyword evidence="4 11" id="KW-0808">Transferase</keyword>
<keyword evidence="7 11" id="KW-0418">Kinase</keyword>
<dbReference type="Gene3D" id="1.10.510.10">
    <property type="entry name" value="Transferase(Phosphotransferase) domain 1"/>
    <property type="match status" value="1"/>
</dbReference>
<evidence type="ECO:0000256" key="7">
    <source>
        <dbReference type="ARBA" id="ARBA00022777"/>
    </source>
</evidence>
<evidence type="ECO:0000256" key="9">
    <source>
        <dbReference type="ARBA" id="ARBA00022842"/>
    </source>
</evidence>
<dbReference type="GO" id="GO:0106310">
    <property type="term" value="F:protein serine kinase activity"/>
    <property type="evidence" value="ECO:0007669"/>
    <property type="project" value="RHEA"/>
</dbReference>
<keyword evidence="6 11" id="KW-0547">Nucleotide-binding</keyword>
<reference evidence="13 14" key="1">
    <citation type="submission" date="2018-11" db="EMBL/GenBank/DDBJ databases">
        <title>Genomic Encyclopedia of Type Strains, Phase IV (KMG-IV): sequencing the most valuable type-strain genomes for metagenomic binning, comparative biology and taxonomic classification.</title>
        <authorList>
            <person name="Goeker M."/>
        </authorList>
    </citation>
    <scope>NUCLEOTIDE SEQUENCE [LARGE SCALE GENOMIC DNA]</scope>
    <source>
        <strain evidence="13 14">DSM 100275</strain>
    </source>
</reference>
<dbReference type="AlphaFoldDB" id="A0A3N1Y7U3"/>
<dbReference type="PANTHER" id="PTHR39573">
    <property type="entry name" value="STRESS RESPONSE KINASE A"/>
    <property type="match status" value="1"/>
</dbReference>
<evidence type="ECO:0000256" key="5">
    <source>
        <dbReference type="ARBA" id="ARBA00022723"/>
    </source>
</evidence>
<keyword evidence="8 11" id="KW-0067">ATP-binding</keyword>
<dbReference type="NCBIfam" id="NF008738">
    <property type="entry name" value="PRK11768.1"/>
    <property type="match status" value="1"/>
</dbReference>
<dbReference type="EC" id="2.7.11.1" evidence="11"/>
<feature type="site" description="ATP" evidence="11">
    <location>
        <position position="39"/>
    </location>
</feature>
<dbReference type="InterPro" id="IPR032882">
    <property type="entry name" value="SrkA/RdoA"/>
</dbReference>
<dbReference type="PANTHER" id="PTHR39573:SF1">
    <property type="entry name" value="STRESS RESPONSE KINASE A"/>
    <property type="match status" value="1"/>
</dbReference>
<dbReference type="RefSeq" id="WP_123400426.1">
    <property type="nucleotide sequence ID" value="NZ_RJVI01000001.1"/>
</dbReference>
<evidence type="ECO:0000256" key="6">
    <source>
        <dbReference type="ARBA" id="ARBA00022741"/>
    </source>
</evidence>
<sequence>MVAWAAMGHPYTRLAPDTVLDAVEAAGLRPDGRLLPLASYENRVYQVGLEDGPPVVAKFYRPGRWSDARILEEHRFARELAAAGVEVAAPMADARGRTLHRHAGFRFALWPRCGGRAPETGDPEVLRRLGRLLGRLHAVGAARPFRRRGRLEAAARTEAACRVLEEGAWIPADLRPAWSGLAREAVAAVAAAEDRAGAVQRIRLHGDLHLGNVLWRDEGPLLVDLDDACQGPAVQDLWMLLAGERDAREAQLAALLEGYETFRPFDRRELHLVEALRTARILGHAAWIARRWDDPAFPAAFPWFGTQRYWQDLILTLREQLAAMQEPPLAAA</sequence>
<feature type="active site" evidence="11">
    <location>
        <position position="224"/>
    </location>
</feature>
<keyword evidence="5 11" id="KW-0479">Metal-binding</keyword>
<comment type="function">
    <text evidence="11">A protein kinase that phosphorylates Ser and Thr residues. Probably acts to suppress the effects of stress linked to accumulation of reactive oxygen species. Probably involved in the extracytoplasmic stress response.</text>
</comment>
<accession>A0A3N1Y7U3</accession>
<comment type="subunit">
    <text evidence="11">Monomer.</text>
</comment>
<dbReference type="Pfam" id="PF01636">
    <property type="entry name" value="APH"/>
    <property type="match status" value="1"/>
</dbReference>
<comment type="catalytic activity">
    <reaction evidence="11">
        <text>L-threonyl-[protein] + ATP = O-phospho-L-threonyl-[protein] + ADP + H(+)</text>
        <dbReference type="Rhea" id="RHEA:46608"/>
        <dbReference type="Rhea" id="RHEA-COMP:11060"/>
        <dbReference type="Rhea" id="RHEA-COMP:11605"/>
        <dbReference type="ChEBI" id="CHEBI:15378"/>
        <dbReference type="ChEBI" id="CHEBI:30013"/>
        <dbReference type="ChEBI" id="CHEBI:30616"/>
        <dbReference type="ChEBI" id="CHEBI:61977"/>
        <dbReference type="ChEBI" id="CHEBI:456216"/>
        <dbReference type="EC" id="2.7.11.1"/>
    </reaction>
</comment>
<evidence type="ECO:0000256" key="11">
    <source>
        <dbReference type="HAMAP-Rule" id="MF_01497"/>
    </source>
</evidence>
<dbReference type="HAMAP" id="MF_01497">
    <property type="entry name" value="SrkA_kinase"/>
    <property type="match status" value="1"/>
</dbReference>
<comment type="catalytic activity">
    <reaction evidence="11">
        <text>L-seryl-[protein] + ATP = O-phospho-L-seryl-[protein] + ADP + H(+)</text>
        <dbReference type="Rhea" id="RHEA:17989"/>
        <dbReference type="Rhea" id="RHEA-COMP:9863"/>
        <dbReference type="Rhea" id="RHEA-COMP:11604"/>
        <dbReference type="ChEBI" id="CHEBI:15378"/>
        <dbReference type="ChEBI" id="CHEBI:29999"/>
        <dbReference type="ChEBI" id="CHEBI:30616"/>
        <dbReference type="ChEBI" id="CHEBI:83421"/>
        <dbReference type="ChEBI" id="CHEBI:456216"/>
        <dbReference type="EC" id="2.7.11.1"/>
    </reaction>
</comment>
<dbReference type="InterPro" id="IPR002575">
    <property type="entry name" value="Aminoglycoside_PTrfase"/>
</dbReference>
<keyword evidence="2 11" id="KW-0723">Serine/threonine-protein kinase</keyword>
<dbReference type="EMBL" id="RJVI01000001">
    <property type="protein sequence ID" value="ROR34884.1"/>
    <property type="molecule type" value="Genomic_DNA"/>
</dbReference>
<dbReference type="Gene3D" id="3.30.200.70">
    <property type="match status" value="1"/>
</dbReference>
<dbReference type="SUPFAM" id="SSF56112">
    <property type="entry name" value="Protein kinase-like (PK-like)"/>
    <property type="match status" value="1"/>
</dbReference>
<feature type="binding site" evidence="11">
    <location>
        <position position="212"/>
    </location>
    <ligand>
        <name>Mg(2+)</name>
        <dbReference type="ChEBI" id="CHEBI:18420"/>
    </ligand>
</feature>
<evidence type="ECO:0000256" key="8">
    <source>
        <dbReference type="ARBA" id="ARBA00022840"/>
    </source>
</evidence>
<feature type="active site" description="Proton acceptor" evidence="11">
    <location>
        <position position="207"/>
    </location>
</feature>
<protein>
    <recommendedName>
        <fullName evidence="11">Stress response kinase A</fullName>
        <ecNumber evidence="11">2.7.11.1</ecNumber>
    </recommendedName>
    <alternativeName>
        <fullName evidence="11">Serine/threonine-protein kinase SrkA</fullName>
    </alternativeName>
</protein>
<keyword evidence="9 11" id="KW-0460">Magnesium</keyword>
<name>A0A3N1Y7U3_9GAMM</name>
<feature type="binding site" evidence="11">
    <location>
        <position position="224"/>
    </location>
    <ligand>
        <name>Mg(2+)</name>
        <dbReference type="ChEBI" id="CHEBI:18420"/>
    </ligand>
</feature>
<dbReference type="Gene3D" id="1.20.1270.170">
    <property type="match status" value="1"/>
</dbReference>
<evidence type="ECO:0000313" key="14">
    <source>
        <dbReference type="Proteomes" id="UP000276634"/>
    </source>
</evidence>
<comment type="cofactor">
    <cofactor evidence="11">
        <name>Mg(2+)</name>
        <dbReference type="ChEBI" id="CHEBI:18420"/>
    </cofactor>
</comment>
<dbReference type="Proteomes" id="UP000276634">
    <property type="component" value="Unassembled WGS sequence"/>
</dbReference>
<evidence type="ECO:0000259" key="12">
    <source>
        <dbReference type="Pfam" id="PF01636"/>
    </source>
</evidence>
<keyword evidence="3 11" id="KW-0597">Phosphoprotein</keyword>
<comment type="subcellular location">
    <subcellularLocation>
        <location evidence="11">Cytoplasm</location>
    </subcellularLocation>
</comment>
<evidence type="ECO:0000313" key="13">
    <source>
        <dbReference type="EMBL" id="ROR34884.1"/>
    </source>
</evidence>
<keyword evidence="1 11" id="KW-0963">Cytoplasm</keyword>
<evidence type="ECO:0000256" key="2">
    <source>
        <dbReference type="ARBA" id="ARBA00022527"/>
    </source>
</evidence>
<comment type="caution">
    <text evidence="13">The sequence shown here is derived from an EMBL/GenBank/DDBJ whole genome shotgun (WGS) entry which is preliminary data.</text>
</comment>
<evidence type="ECO:0000256" key="4">
    <source>
        <dbReference type="ARBA" id="ARBA00022679"/>
    </source>
</evidence>
<dbReference type="GO" id="GO:0005737">
    <property type="term" value="C:cytoplasm"/>
    <property type="evidence" value="ECO:0007669"/>
    <property type="project" value="UniProtKB-SubCell"/>
</dbReference>
<proteinExistence type="inferred from homology"/>
<keyword evidence="14" id="KW-1185">Reference proteome</keyword>
<dbReference type="GO" id="GO:0000287">
    <property type="term" value="F:magnesium ion binding"/>
    <property type="evidence" value="ECO:0007669"/>
    <property type="project" value="UniProtKB-UniRule"/>
</dbReference>
<gene>
    <name evidence="11" type="primary">srkA</name>
    <name evidence="13" type="ORF">EDC57_0793</name>
</gene>
<dbReference type="GO" id="GO:0004674">
    <property type="term" value="F:protein serine/threonine kinase activity"/>
    <property type="evidence" value="ECO:0007669"/>
    <property type="project" value="UniProtKB-UniRule"/>
</dbReference>
<dbReference type="InterPro" id="IPR011009">
    <property type="entry name" value="Kinase-like_dom_sf"/>
</dbReference>
<evidence type="ECO:0000256" key="3">
    <source>
        <dbReference type="ARBA" id="ARBA00022553"/>
    </source>
</evidence>
<keyword evidence="10 11" id="KW-0346">Stress response</keyword>
<evidence type="ECO:0000256" key="1">
    <source>
        <dbReference type="ARBA" id="ARBA00022490"/>
    </source>
</evidence>
<dbReference type="GO" id="GO:0005524">
    <property type="term" value="F:ATP binding"/>
    <property type="evidence" value="ECO:0007669"/>
    <property type="project" value="UniProtKB-UniRule"/>
</dbReference>
<evidence type="ECO:0000256" key="10">
    <source>
        <dbReference type="ARBA" id="ARBA00023016"/>
    </source>
</evidence>
<organism evidence="13 14">
    <name type="scientific">Inmirania thermothiophila</name>
    <dbReference type="NCBI Taxonomy" id="1750597"/>
    <lineage>
        <taxon>Bacteria</taxon>
        <taxon>Pseudomonadati</taxon>
        <taxon>Pseudomonadota</taxon>
        <taxon>Gammaproteobacteria</taxon>
        <taxon>Chromatiales</taxon>
        <taxon>Ectothiorhodospiraceae</taxon>
        <taxon>Inmirania</taxon>
    </lineage>
</organism>